<protein>
    <submittedName>
        <fullName evidence="1">Uncharacterized protein</fullName>
    </submittedName>
</protein>
<accession>A0A512NPW5</accession>
<proteinExistence type="predicted"/>
<evidence type="ECO:0000313" key="2">
    <source>
        <dbReference type="Proteomes" id="UP000321058"/>
    </source>
</evidence>
<dbReference type="Proteomes" id="UP000321058">
    <property type="component" value="Unassembled WGS sequence"/>
</dbReference>
<organism evidence="1 2">
    <name type="scientific">Reyranella soli</name>
    <dbReference type="NCBI Taxonomy" id="1230389"/>
    <lineage>
        <taxon>Bacteria</taxon>
        <taxon>Pseudomonadati</taxon>
        <taxon>Pseudomonadota</taxon>
        <taxon>Alphaproteobacteria</taxon>
        <taxon>Hyphomicrobiales</taxon>
        <taxon>Reyranellaceae</taxon>
        <taxon>Reyranella</taxon>
    </lineage>
</organism>
<gene>
    <name evidence="1" type="ORF">RSO01_81570</name>
</gene>
<keyword evidence="2" id="KW-1185">Reference proteome</keyword>
<reference evidence="1 2" key="1">
    <citation type="submission" date="2019-07" db="EMBL/GenBank/DDBJ databases">
        <title>Whole genome shotgun sequence of Reyranella soli NBRC 108950.</title>
        <authorList>
            <person name="Hosoyama A."/>
            <person name="Uohara A."/>
            <person name="Ohji S."/>
            <person name="Ichikawa N."/>
        </authorList>
    </citation>
    <scope>NUCLEOTIDE SEQUENCE [LARGE SCALE GENOMIC DNA]</scope>
    <source>
        <strain evidence="1 2">NBRC 108950</strain>
    </source>
</reference>
<dbReference type="EMBL" id="BKAJ01000194">
    <property type="protein sequence ID" value="GEP60991.1"/>
    <property type="molecule type" value="Genomic_DNA"/>
</dbReference>
<evidence type="ECO:0000313" key="1">
    <source>
        <dbReference type="EMBL" id="GEP60991.1"/>
    </source>
</evidence>
<sequence length="89" mass="9513">MSLANQFVARATRLFLAATGEPALWTVSAHGRVVGSLVCQNGAWRLSWFNDADRRLTSYAGPLGGDVEALAESLSTRLGAPVRLESQPV</sequence>
<name>A0A512NPW5_9HYPH</name>
<dbReference type="AlphaFoldDB" id="A0A512NPW5"/>
<comment type="caution">
    <text evidence="1">The sequence shown here is derived from an EMBL/GenBank/DDBJ whole genome shotgun (WGS) entry which is preliminary data.</text>
</comment>